<dbReference type="Gene3D" id="3.10.310.50">
    <property type="match status" value="1"/>
</dbReference>
<protein>
    <recommendedName>
        <fullName evidence="2">TPM domain-containing protein</fullName>
    </recommendedName>
</protein>
<keyword evidence="1" id="KW-0812">Transmembrane</keyword>
<dbReference type="STRING" id="216432.CA2559_04780"/>
<dbReference type="PANTHER" id="PTHR30373">
    <property type="entry name" value="UPF0603 PROTEIN YGCG"/>
    <property type="match status" value="1"/>
</dbReference>
<keyword evidence="1" id="KW-0472">Membrane</keyword>
<gene>
    <name evidence="3" type="ordered locus">CA2559_04780</name>
</gene>
<dbReference type="Proteomes" id="UP000002297">
    <property type="component" value="Chromosome"/>
</dbReference>
<name>A3U728_CROAH</name>
<organism evidence="3 4">
    <name type="scientific">Croceibacter atlanticus (strain ATCC BAA-628 / JCM 21780 / CIP 108009 / IAM 15332 / KCTC 12090 / HTCC2559)</name>
    <dbReference type="NCBI Taxonomy" id="216432"/>
    <lineage>
        <taxon>Bacteria</taxon>
        <taxon>Pseudomonadati</taxon>
        <taxon>Bacteroidota</taxon>
        <taxon>Flavobacteriia</taxon>
        <taxon>Flavobacteriales</taxon>
        <taxon>Flavobacteriaceae</taxon>
        <taxon>Croceibacter</taxon>
    </lineage>
</organism>
<dbReference type="RefSeq" id="WP_013186721.1">
    <property type="nucleotide sequence ID" value="NC_014230.1"/>
</dbReference>
<dbReference type="GeneID" id="89452746"/>
<dbReference type="InterPro" id="IPR007621">
    <property type="entry name" value="TPM_dom"/>
</dbReference>
<dbReference type="AlphaFoldDB" id="A3U728"/>
<dbReference type="EMBL" id="CP002046">
    <property type="protein sequence ID" value="EAP88045.1"/>
    <property type="molecule type" value="Genomic_DNA"/>
</dbReference>
<accession>A3U728</accession>
<feature type="transmembrane region" description="Helical" evidence="1">
    <location>
        <begin position="178"/>
        <end position="197"/>
    </location>
</feature>
<dbReference type="eggNOG" id="COG1512">
    <property type="taxonomic scope" value="Bacteria"/>
</dbReference>
<dbReference type="KEGG" id="cat:CA2559_04780"/>
<dbReference type="Pfam" id="PF04536">
    <property type="entry name" value="TPM_phosphatase"/>
    <property type="match status" value="1"/>
</dbReference>
<dbReference type="PANTHER" id="PTHR30373:SF2">
    <property type="entry name" value="UPF0603 PROTEIN YGCG"/>
    <property type="match status" value="1"/>
</dbReference>
<feature type="domain" description="TPM" evidence="2">
    <location>
        <begin position="38"/>
        <end position="161"/>
    </location>
</feature>
<keyword evidence="4" id="KW-1185">Reference proteome</keyword>
<evidence type="ECO:0000259" key="2">
    <source>
        <dbReference type="Pfam" id="PF04536"/>
    </source>
</evidence>
<reference evidence="3 4" key="1">
    <citation type="journal article" date="2010" name="J. Bacteriol.">
        <title>The complete genome sequence of Croceibacter atlanticus HTCC2559T.</title>
        <authorList>
            <person name="Oh H.M."/>
            <person name="Kang I."/>
            <person name="Ferriera S."/>
            <person name="Giovannoni S.J."/>
            <person name="Cho J.C."/>
        </authorList>
    </citation>
    <scope>NUCLEOTIDE SEQUENCE [LARGE SCALE GENOMIC DNA]</scope>
    <source>
        <strain evidence="4">ATCC BAA-628 / HTCC2559 / KCTC 12090</strain>
    </source>
</reference>
<sequence length="267" mass="28011">MHKLTNILLVLSLAIGQMVVAQRDIPEKPSGADNQKPVFDYAEILSDAEEAQLNTKLISYADTTSTQIVIATIESLEGEYIGLYAPKWAQEWGIGQSQEDNGLFILLSESDRKIWITTGYGLEEYMTDYRTKEIIDKIIIPEFKSGSYYRGLDKGTTAIFQVLDGTFKGTRQSNSNDGLPMGVILFIIFIIIFIALASKRGGKGGGSGTRRAGDSLLDVIILSSMGRGSFGGGGGFGGSSGGGFGGGGFGGGFGGGGFGGGGAGGGW</sequence>
<dbReference type="OrthoDB" id="9810918at2"/>
<keyword evidence="1" id="KW-1133">Transmembrane helix</keyword>
<evidence type="ECO:0000256" key="1">
    <source>
        <dbReference type="SAM" id="Phobius"/>
    </source>
</evidence>
<evidence type="ECO:0000313" key="3">
    <source>
        <dbReference type="EMBL" id="EAP88045.1"/>
    </source>
</evidence>
<proteinExistence type="predicted"/>
<evidence type="ECO:0000313" key="4">
    <source>
        <dbReference type="Proteomes" id="UP000002297"/>
    </source>
</evidence>
<dbReference type="HOGENOM" id="CLU_035211_1_0_10"/>